<proteinExistence type="predicted"/>
<protein>
    <submittedName>
        <fullName evidence="1">Uncharacterized protein</fullName>
    </submittedName>
</protein>
<reference evidence="1 2" key="1">
    <citation type="submission" date="2017-08" db="EMBL/GenBank/DDBJ databases">
        <title>Complete genome sequence of Mucilaginibacter sp. strain BJC16-A31.</title>
        <authorList>
            <consortium name="Henan University of Science and Technology"/>
            <person name="You X."/>
        </authorList>
    </citation>
    <scope>NUCLEOTIDE SEQUENCE [LARGE SCALE GENOMIC DNA]</scope>
    <source>
        <strain evidence="1 2">BJC16-A31</strain>
    </source>
</reference>
<organism evidence="1 2">
    <name type="scientific">Mucilaginibacter xinganensis</name>
    <dbReference type="NCBI Taxonomy" id="1234841"/>
    <lineage>
        <taxon>Bacteria</taxon>
        <taxon>Pseudomonadati</taxon>
        <taxon>Bacteroidota</taxon>
        <taxon>Sphingobacteriia</taxon>
        <taxon>Sphingobacteriales</taxon>
        <taxon>Sphingobacteriaceae</taxon>
        <taxon>Mucilaginibacter</taxon>
    </lineage>
</organism>
<accession>A0A223NZH1</accession>
<dbReference type="Proteomes" id="UP000215002">
    <property type="component" value="Chromosome"/>
</dbReference>
<gene>
    <name evidence="1" type="ORF">MuYL_3093</name>
</gene>
<name>A0A223NZH1_9SPHI</name>
<evidence type="ECO:0000313" key="1">
    <source>
        <dbReference type="EMBL" id="ASU34978.1"/>
    </source>
</evidence>
<dbReference type="AlphaFoldDB" id="A0A223NZH1"/>
<keyword evidence="2" id="KW-1185">Reference proteome</keyword>
<dbReference type="KEGG" id="muc:MuYL_3093"/>
<evidence type="ECO:0000313" key="2">
    <source>
        <dbReference type="Proteomes" id="UP000215002"/>
    </source>
</evidence>
<dbReference type="EMBL" id="CP022743">
    <property type="protein sequence ID" value="ASU34978.1"/>
    <property type="molecule type" value="Genomic_DNA"/>
</dbReference>
<sequence>MNLALQYFNNGKPATGRLYLQHRSCALVKKLQTKIKIRSYFPVLNFASCGHSYYPSNHSTFLFTRYTWQTFAGRTITIQSTSISAAFL</sequence>